<feature type="compositionally biased region" description="Polar residues" evidence="5">
    <location>
        <begin position="85"/>
        <end position="95"/>
    </location>
</feature>
<dbReference type="Gramene" id="ONIVA02G04460.1">
    <property type="protein sequence ID" value="ONIVA02G04460.1"/>
    <property type="gene ID" value="ONIVA02G04460"/>
</dbReference>
<dbReference type="FunFam" id="3.40.50.150:FF:000481">
    <property type="entry name" value="Os02g0158500 protein"/>
    <property type="match status" value="1"/>
</dbReference>
<dbReference type="InterPro" id="IPR029063">
    <property type="entry name" value="SAM-dependent_MTases_sf"/>
</dbReference>
<dbReference type="GO" id="GO:0000139">
    <property type="term" value="C:Golgi membrane"/>
    <property type="evidence" value="ECO:0007669"/>
    <property type="project" value="UniProtKB-SubCell"/>
</dbReference>
<feature type="compositionally biased region" description="Low complexity" evidence="5">
    <location>
        <begin position="13"/>
        <end position="22"/>
    </location>
</feature>
<keyword evidence="8" id="KW-1185">Reference proteome</keyword>
<dbReference type="InterPro" id="IPR006514">
    <property type="entry name" value="IRX15/GXM/AGM"/>
</dbReference>
<proteinExistence type="predicted"/>
<dbReference type="EnsemblPlants" id="ONIVA02G04460.1">
    <property type="protein sequence ID" value="ONIVA02G04460.1"/>
    <property type="gene ID" value="ONIVA02G04460"/>
</dbReference>
<comment type="subcellular location">
    <subcellularLocation>
        <location evidence="1">Golgi apparatus membrane</location>
        <topology evidence="1">Single-pass membrane protein</topology>
    </subcellularLocation>
</comment>
<evidence type="ECO:0000256" key="1">
    <source>
        <dbReference type="ARBA" id="ARBA00004194"/>
    </source>
</evidence>
<evidence type="ECO:0000256" key="2">
    <source>
        <dbReference type="ARBA" id="ARBA00022692"/>
    </source>
</evidence>
<dbReference type="AlphaFoldDB" id="A0A0E0G1J6"/>
<evidence type="ECO:0000256" key="3">
    <source>
        <dbReference type="ARBA" id="ARBA00022989"/>
    </source>
</evidence>
<evidence type="ECO:0000256" key="5">
    <source>
        <dbReference type="SAM" id="MobiDB-lite"/>
    </source>
</evidence>
<dbReference type="OMA" id="RRCCAWL"/>
<evidence type="ECO:0000256" key="4">
    <source>
        <dbReference type="ARBA" id="ARBA00023136"/>
    </source>
</evidence>
<keyword evidence="4 6" id="KW-0472">Membrane</keyword>
<accession>A0A0E0G1J6</accession>
<feature type="transmembrane region" description="Helical" evidence="6">
    <location>
        <begin position="178"/>
        <end position="199"/>
    </location>
</feature>
<dbReference type="Proteomes" id="UP000006591">
    <property type="component" value="Chromosome 2"/>
</dbReference>
<protein>
    <submittedName>
        <fullName evidence="7">Uncharacterized protein</fullName>
    </submittedName>
</protein>
<keyword evidence="3 6" id="KW-1133">Transmembrane helix</keyword>
<dbReference type="GO" id="GO:0045492">
    <property type="term" value="P:xylan biosynthetic process"/>
    <property type="evidence" value="ECO:0007669"/>
    <property type="project" value="InterPro"/>
</dbReference>
<name>A0A0E0G1J6_ORYNI</name>
<dbReference type="Gene3D" id="3.40.50.150">
    <property type="entry name" value="Vaccinia Virus protein VP39"/>
    <property type="match status" value="1"/>
</dbReference>
<dbReference type="HOGENOM" id="CLU_572908_0_0_1"/>
<reference evidence="7" key="2">
    <citation type="submission" date="2018-04" db="EMBL/GenBank/DDBJ databases">
        <title>OnivRS2 (Oryza nivara Reference Sequence Version 2).</title>
        <authorList>
            <person name="Zhang J."/>
            <person name="Kudrna D."/>
            <person name="Lee S."/>
            <person name="Talag J."/>
            <person name="Rajasekar S."/>
            <person name="Welchert J."/>
            <person name="Hsing Y.-I."/>
            <person name="Wing R.A."/>
        </authorList>
    </citation>
    <scope>NUCLEOTIDE SEQUENCE [LARGE SCALE GENOMIC DNA]</scope>
    <source>
        <strain evidence="7">SL10</strain>
    </source>
</reference>
<evidence type="ECO:0000313" key="8">
    <source>
        <dbReference type="Proteomes" id="UP000006591"/>
    </source>
</evidence>
<organism evidence="7">
    <name type="scientific">Oryza nivara</name>
    <name type="common">Indian wild rice</name>
    <name type="synonym">Oryza sativa f. spontanea</name>
    <dbReference type="NCBI Taxonomy" id="4536"/>
    <lineage>
        <taxon>Eukaryota</taxon>
        <taxon>Viridiplantae</taxon>
        <taxon>Streptophyta</taxon>
        <taxon>Embryophyta</taxon>
        <taxon>Tracheophyta</taxon>
        <taxon>Spermatophyta</taxon>
        <taxon>Magnoliopsida</taxon>
        <taxon>Liliopsida</taxon>
        <taxon>Poales</taxon>
        <taxon>Poaceae</taxon>
        <taxon>BOP clade</taxon>
        <taxon>Oryzoideae</taxon>
        <taxon>Oryzeae</taxon>
        <taxon>Oryzinae</taxon>
        <taxon>Oryza</taxon>
    </lineage>
</organism>
<keyword evidence="2 6" id="KW-0812">Transmembrane</keyword>
<dbReference type="Pfam" id="PF21729">
    <property type="entry name" value="IRX15_IRX15L_GXM"/>
    <property type="match status" value="1"/>
</dbReference>
<feature type="region of interest" description="Disordered" evidence="5">
    <location>
        <begin position="1"/>
        <end position="22"/>
    </location>
</feature>
<dbReference type="PANTHER" id="PTHR31444">
    <property type="entry name" value="OS11G0490100 PROTEIN"/>
    <property type="match status" value="1"/>
</dbReference>
<feature type="compositionally biased region" description="Acidic residues" evidence="5">
    <location>
        <begin position="1"/>
        <end position="12"/>
    </location>
</feature>
<dbReference type="eggNOG" id="ENOG502QRED">
    <property type="taxonomic scope" value="Eukaryota"/>
</dbReference>
<reference evidence="7" key="1">
    <citation type="submission" date="2015-04" db="UniProtKB">
        <authorList>
            <consortium name="EnsemblPlants"/>
        </authorList>
    </citation>
    <scope>IDENTIFICATION</scope>
    <source>
        <strain evidence="7">SL10</strain>
    </source>
</reference>
<sequence>MDPYDVEMEAAEGEPMAEQAPPPAAAAAAAAARGDGWSMLSRARVLLEEGKPSLALQAILLAIRSQGGEQALMQTLNRARELYRQRSQPSPNSHSVDLDKGENGYWMRQGGRRRGAKNCGGGGGGERRKEMKGMSGPKLLVVHPASKGYNGVVSLSGAASPGPSAASMPLFLGSRRRCCAWLVALLLALLTCVSLLTVFSTARAASEGAALPQRARLTVAGAAGAAAASAAGGAAGGLPAYVFDALVQYAAAAGANATASMPEEDVRAIASVLRRRAPCRLLVFGLGAETPLWRALNHGGRTVFLDENPFYVAHMEGALPGLEAYDVSYATAVREFPDLLDAARAAQSADCRPVQNLLFSDCRLAINDLPNQLYDVSWDVILVDGPSGFTEGSPGRMSAIFSAAVMARTKGSETEVLVHDYQREVEIACAREFLCPENRVEATATPSLGHFLVRGGAAANRDAFCGGAAGATTKKAN</sequence>
<evidence type="ECO:0000313" key="7">
    <source>
        <dbReference type="EnsemblPlants" id="ONIVA02G04460.1"/>
    </source>
</evidence>
<feature type="region of interest" description="Disordered" evidence="5">
    <location>
        <begin position="83"/>
        <end position="133"/>
    </location>
</feature>
<dbReference type="NCBIfam" id="TIGR01627">
    <property type="entry name" value="A_thal_3515"/>
    <property type="match status" value="1"/>
</dbReference>
<evidence type="ECO:0000256" key="6">
    <source>
        <dbReference type="SAM" id="Phobius"/>
    </source>
</evidence>